<dbReference type="Proteomes" id="UP000319040">
    <property type="component" value="Unassembled WGS sequence"/>
</dbReference>
<reference evidence="2 3" key="1">
    <citation type="submission" date="2017-05" db="EMBL/GenBank/DDBJ databases">
        <authorList>
            <person name="Varghese N."/>
            <person name="Submissions S."/>
        </authorList>
    </citation>
    <scope>NUCLEOTIDE SEQUENCE [LARGE SCALE GENOMIC DNA]</scope>
    <source>
        <strain evidence="2 3">DSM 27040</strain>
    </source>
</reference>
<dbReference type="SUPFAM" id="SSF48452">
    <property type="entry name" value="TPR-like"/>
    <property type="match status" value="1"/>
</dbReference>
<dbReference type="InterPro" id="IPR041662">
    <property type="entry name" value="SusD-like_2"/>
</dbReference>
<dbReference type="Pfam" id="PF12771">
    <property type="entry name" value="SusD-like_2"/>
    <property type="match status" value="1"/>
</dbReference>
<dbReference type="OrthoDB" id="1387301at2"/>
<dbReference type="AlphaFoldDB" id="A0A521D5S3"/>
<evidence type="ECO:0000313" key="2">
    <source>
        <dbReference type="EMBL" id="SMO67044.1"/>
    </source>
</evidence>
<evidence type="ECO:0000313" key="3">
    <source>
        <dbReference type="Proteomes" id="UP000319040"/>
    </source>
</evidence>
<accession>A0A521D5S3</accession>
<sequence length="558" mass="61786">MNLIMKNKIIVLFSVIFISLSSCSDFLDINQDPNVPTKPEIEKLLPGIIREVGDIFSLRFSGINNVTAVYVHHLTTRESIDAYQVKAGDYAIRTSWDATYVESLADIEVLMSLAEADGDGDGFKDYAAYAGIAKIFKAYVYSQLVDLWGDIPFSEAISDINSPNFNPVFDDDEQIYAALFSLLEEGIADLQDDTSNNFLLPADDDIIYGGSINKWIRFANTVRLKLYNQVRGTALWNESVVTSLLTNKGDSLMAEGGDFWMPYGSSNAPDNRHPGFVSDYEGSQISMYCSPWFYEILNGENARIFNGITDPRIPYYFYNQLSGDDSEAPPEYRNGDFMSIYFGSQGINRDHSARKSATQVGIYPVGGRFDDGRGGSGTPDNATGDAPHRFLSYSDCLFIQAELAHNGVAGDPKALLEEAITKSFEQVDKVVAMTSTTQEVPVLKGSDELSDYVGFVMSEYDSGDNNKKLEIIMTQKWISMFGGNETDCYTDYRRTGYPVLFDANNDVASGGPDGSGVVPTRVDRDYPLSMPYADTELDTNDNAPAQKNITTDGIFWDN</sequence>
<dbReference type="Gene3D" id="1.25.40.390">
    <property type="match status" value="1"/>
</dbReference>
<dbReference type="PROSITE" id="PS51257">
    <property type="entry name" value="PROKAR_LIPOPROTEIN"/>
    <property type="match status" value="1"/>
</dbReference>
<name>A0A521D5S3_SACCC</name>
<evidence type="ECO:0000313" key="1">
    <source>
        <dbReference type="EMBL" id="SMO67026.1"/>
    </source>
</evidence>
<keyword evidence="3" id="KW-1185">Reference proteome</keyword>
<dbReference type="EMBL" id="FXTB01000004">
    <property type="protein sequence ID" value="SMO67026.1"/>
    <property type="molecule type" value="Genomic_DNA"/>
</dbReference>
<gene>
    <name evidence="1" type="ORF">SAMN06265379_104273</name>
    <name evidence="2" type="ORF">SAMN06265379_104276</name>
</gene>
<protein>
    <submittedName>
        <fullName evidence="2">Starch-binding associating with outer membrane</fullName>
    </submittedName>
</protein>
<dbReference type="EMBL" id="FXTB01000004">
    <property type="protein sequence ID" value="SMO67044.1"/>
    <property type="molecule type" value="Genomic_DNA"/>
</dbReference>
<proteinExistence type="predicted"/>
<dbReference type="InterPro" id="IPR011990">
    <property type="entry name" value="TPR-like_helical_dom_sf"/>
</dbReference>
<organism evidence="2 3">
    <name type="scientific">Saccharicrinis carchari</name>
    <dbReference type="NCBI Taxonomy" id="1168039"/>
    <lineage>
        <taxon>Bacteria</taxon>
        <taxon>Pseudomonadati</taxon>
        <taxon>Bacteroidota</taxon>
        <taxon>Bacteroidia</taxon>
        <taxon>Marinilabiliales</taxon>
        <taxon>Marinilabiliaceae</taxon>
        <taxon>Saccharicrinis</taxon>
    </lineage>
</organism>